<comment type="similarity">
    <text evidence="1">Belongs to the NIBP family.</text>
</comment>
<evidence type="ECO:0000313" key="5">
    <source>
        <dbReference type="Proteomes" id="UP000887563"/>
    </source>
</evidence>
<dbReference type="Proteomes" id="UP000887563">
    <property type="component" value="Unplaced"/>
</dbReference>
<dbReference type="PANTHER" id="PTHR21512:SF5">
    <property type="entry name" value="TRAFFICKING PROTEIN PARTICLE COMPLEX SUBUNIT 9"/>
    <property type="match status" value="1"/>
</dbReference>
<dbReference type="GO" id="GO:0005802">
    <property type="term" value="C:trans-Golgi network"/>
    <property type="evidence" value="ECO:0007669"/>
    <property type="project" value="TreeGrafter"/>
</dbReference>
<dbReference type="InterPro" id="IPR058565">
    <property type="entry name" value="Ig_TRAPPC9_Trs120_1st"/>
</dbReference>
<evidence type="ECO:0000259" key="3">
    <source>
        <dbReference type="Pfam" id="PF08626"/>
    </source>
</evidence>
<feature type="domain" description="Trs120/TRAPPC9 first Ig-like" evidence="4">
    <location>
        <begin position="737"/>
        <end position="876"/>
    </location>
</feature>
<feature type="region of interest" description="Disordered" evidence="2">
    <location>
        <begin position="467"/>
        <end position="492"/>
    </location>
</feature>
<dbReference type="InterPro" id="IPR058563">
    <property type="entry name" value="Trs120_TRAPPC9_N"/>
</dbReference>
<dbReference type="Pfam" id="PF26254">
    <property type="entry name" value="Ig_TRAPPC9-Trs120_1st"/>
    <property type="match status" value="1"/>
</dbReference>
<evidence type="ECO:0000256" key="2">
    <source>
        <dbReference type="SAM" id="MobiDB-lite"/>
    </source>
</evidence>
<accession>A0A914KJC2</accession>
<feature type="region of interest" description="Disordered" evidence="2">
    <location>
        <begin position="345"/>
        <end position="367"/>
    </location>
</feature>
<feature type="domain" description="Trs120/TRAPPC9 N-terminal" evidence="3">
    <location>
        <begin position="244"/>
        <end position="318"/>
    </location>
</feature>
<protein>
    <submittedName>
        <fullName evidence="6">Trafficking protein particle complex subunit 11</fullName>
    </submittedName>
</protein>
<evidence type="ECO:0000313" key="6">
    <source>
        <dbReference type="WBParaSite" id="Minc3s00022g01390"/>
    </source>
</evidence>
<dbReference type="InterPro" id="IPR013935">
    <property type="entry name" value="Trs120_TRAPPC9"/>
</dbReference>
<feature type="region of interest" description="Disordered" evidence="2">
    <location>
        <begin position="395"/>
        <end position="420"/>
    </location>
</feature>
<name>A0A914KJC2_MELIC</name>
<sequence length="1467" mass="166268">MEYALPTPADHCRVQILVKPIGQFPSAIFDRLLKKLENKLCGVEVLTSKSIRRLIFPKFIQQANPDLAKFAEFQAFRKIFGLICIGQYNGFYLNSSFASSPNLSPNENNYNQEIRRSSVAKMASLEPDCSLKNEDGEGDQTSDPETKQMNILKQEYQKLKQEFNDQLVDSRCVLFGFSSSQNSTEILSFPRSDDISLLYDQLEACTRDLLRSIYVVLDSKRLDTSFERMDSPPYILLQEEEKYLMGIDNVKSKNHKKKCIGRLRKRLADYAFLTGYFEGALSSYHSAIELLKSTQDMLWLAAAAEGWCCAAMIIKYSQHLSPYQKDNNFNREGLRHETKVENRISTTTTSSTFQQHHSRYRRSDDAAKISINQQSDTCESDNENDHDTTIFVGSKTFPLAEDQKEESKIVDSKQPDKQQQQQKLLNNLPLKNKNLQILSPLNSSTFPSPSGMSSAFKSSSVQNLSTNIPTLNINGKPTTTGTPPTTTLPNKNPLINRNEIFEKFGQSLENYARYSFAVYIEYECMMRAVHLQVVNHQYVEVEAFLREQTCRFLDDKFVTFNNIMKSYICLATAEIYRKIGFKRKFAFFLRLAVFFRLYMENQSEAEYKKVYPYLNESLSGYKIDWRLLSNVTTSKKNSLKTQFLTKLGSSETFSLQIKAVHEVFTVAMRAGFYDIATRHLCFMLEAFFDHLDKATSLALVEELTKLNYQNKKGQQNLLHDLEKPITLDSVPSVLLPPLQFTKFPIIKNISILPLAEHLSPSIHPSTSNQSSIFIYSPFQQTFKEDIIYWVVGCHCGISIQVENPLPIELIVDNLKLITEGCDFEPHYLRLNLPSCYGGGPCIDQTTKNLVKLMGIPRSTGTLKIVGYSCELLGCRNICKFSQEETTTTLTLQSSKKFYSVRILPNLPLLRIETSLKRSPTLYENPNEAIAELCVFSGQSFPCKLTLYNSSSSVGIKRINIKIQQPQVAAGTKLLRIDDEIKESSNEFDFILNDLKAGERREIFVQIFGIDAATATPLDNNEAQKSGGNSTNKFGVEQKVYIRRPTSSNLSTTIISDADLSLYQLKEKEQKQQNKQKQKIIHSTASTPLLKQTSDDDNISCTSTTTTGSATTISSPQQQQHHYDLIPYTGRLLMAELAFTYTADLETENQEEYIRFAKLPLAITIVPAVCVSNWQVLAGDGPFSRYVAIDLSNQTENEAQLTFGSNNKKTTIVVQPKEICRVPLLCPCCTQIKAISFHRVTKCASYIMQMQEIALLRSKIEKHLLNHLEINWRIELLNLNGQVPVGSLLSSVSFLRQMALPTLTIALQIDNQKTTTTNNDFNVVQVGEIVCVSISIYFSIGGTLTGELSLGCYQNFQNNTNNNTSIEHPDKFFIFGPNCLPIEIEGIKKQKEEEEETEIGGEGREGGGYFSTKICFAFCFEGIYKIFPKFDKIQISDEEKNNFEESLYTLNNEQDIFMTALSFSVINK</sequence>
<feature type="compositionally biased region" description="Polar residues" evidence="2">
    <location>
        <begin position="1080"/>
        <end position="1091"/>
    </location>
</feature>
<feature type="compositionally biased region" description="Basic and acidic residues" evidence="2">
    <location>
        <begin position="401"/>
        <end position="416"/>
    </location>
</feature>
<organism evidence="5 6">
    <name type="scientific">Meloidogyne incognita</name>
    <name type="common">Southern root-knot nematode worm</name>
    <name type="synonym">Oxyuris incognita</name>
    <dbReference type="NCBI Taxonomy" id="6306"/>
    <lineage>
        <taxon>Eukaryota</taxon>
        <taxon>Metazoa</taxon>
        <taxon>Ecdysozoa</taxon>
        <taxon>Nematoda</taxon>
        <taxon>Chromadorea</taxon>
        <taxon>Rhabditida</taxon>
        <taxon>Tylenchina</taxon>
        <taxon>Tylenchomorpha</taxon>
        <taxon>Tylenchoidea</taxon>
        <taxon>Meloidogynidae</taxon>
        <taxon>Meloidogyninae</taxon>
        <taxon>Meloidogyne</taxon>
        <taxon>Meloidogyne incognita group</taxon>
    </lineage>
</organism>
<keyword evidence="5" id="KW-1185">Reference proteome</keyword>
<proteinExistence type="inferred from homology"/>
<evidence type="ECO:0000259" key="4">
    <source>
        <dbReference type="Pfam" id="PF26254"/>
    </source>
</evidence>
<evidence type="ECO:0000256" key="1">
    <source>
        <dbReference type="ARBA" id="ARBA00008459"/>
    </source>
</evidence>
<dbReference type="Pfam" id="PF08626">
    <property type="entry name" value="TRAPPC9-Trs120"/>
    <property type="match status" value="1"/>
</dbReference>
<feature type="region of interest" description="Disordered" evidence="2">
    <location>
        <begin position="1072"/>
        <end position="1100"/>
    </location>
</feature>
<reference evidence="6" key="1">
    <citation type="submission" date="2022-11" db="UniProtKB">
        <authorList>
            <consortium name="WormBaseParasite"/>
        </authorList>
    </citation>
    <scope>IDENTIFICATION</scope>
</reference>
<feature type="compositionally biased region" description="Low complexity" evidence="2">
    <location>
        <begin position="472"/>
        <end position="492"/>
    </location>
</feature>
<dbReference type="PANTHER" id="PTHR21512">
    <property type="entry name" value="TRAFFICKING PROTEIN PARTICLE COMPLEX SUBUNIT 9"/>
    <property type="match status" value="1"/>
</dbReference>
<dbReference type="WBParaSite" id="Minc3s00022g01390">
    <property type="protein sequence ID" value="Minc3s00022g01390"/>
    <property type="gene ID" value="Minc3s00022g01390"/>
</dbReference>